<proteinExistence type="predicted"/>
<organism evidence="2 3">
    <name type="scientific">Fusarium flagelliforme</name>
    <dbReference type="NCBI Taxonomy" id="2675880"/>
    <lineage>
        <taxon>Eukaryota</taxon>
        <taxon>Fungi</taxon>
        <taxon>Dikarya</taxon>
        <taxon>Ascomycota</taxon>
        <taxon>Pezizomycotina</taxon>
        <taxon>Sordariomycetes</taxon>
        <taxon>Hypocreomycetidae</taxon>
        <taxon>Hypocreales</taxon>
        <taxon>Nectriaceae</taxon>
        <taxon>Fusarium</taxon>
        <taxon>Fusarium incarnatum-equiseti species complex</taxon>
    </lineage>
</organism>
<comment type="caution">
    <text evidence="2">The sequence shown here is derived from an EMBL/GenBank/DDBJ whole genome shotgun (WGS) entry which is preliminary data.</text>
</comment>
<dbReference type="Proteomes" id="UP000265631">
    <property type="component" value="Unassembled WGS sequence"/>
</dbReference>
<name>A0A395N5R6_9HYPO</name>
<gene>
    <name evidence="2" type="ORF">FIE12Z_124</name>
</gene>
<reference evidence="2 3" key="1">
    <citation type="journal article" date="2018" name="PLoS Pathog.">
        <title>Evolution of structural diversity of trichothecenes, a family of toxins produced by plant pathogenic and entomopathogenic fungi.</title>
        <authorList>
            <person name="Proctor R.H."/>
            <person name="McCormick S.P."/>
            <person name="Kim H.S."/>
            <person name="Cardoza R.E."/>
            <person name="Stanley A.M."/>
            <person name="Lindo L."/>
            <person name="Kelly A."/>
            <person name="Brown D.W."/>
            <person name="Lee T."/>
            <person name="Vaughan M.M."/>
            <person name="Alexander N.J."/>
            <person name="Busman M."/>
            <person name="Gutierrez S."/>
        </authorList>
    </citation>
    <scope>NUCLEOTIDE SEQUENCE [LARGE SCALE GENOMIC DNA]</scope>
    <source>
        <strain evidence="2 3">NRRL 13405</strain>
    </source>
</reference>
<dbReference type="EMBL" id="PXXK01000005">
    <property type="protein sequence ID" value="RFN55478.1"/>
    <property type="molecule type" value="Genomic_DNA"/>
</dbReference>
<feature type="compositionally biased region" description="Basic and acidic residues" evidence="1">
    <location>
        <begin position="128"/>
        <end position="139"/>
    </location>
</feature>
<protein>
    <recommendedName>
        <fullName evidence="4">BTB domain-containing protein</fullName>
    </recommendedName>
</protein>
<evidence type="ECO:0008006" key="4">
    <source>
        <dbReference type="Google" id="ProtNLM"/>
    </source>
</evidence>
<evidence type="ECO:0000313" key="3">
    <source>
        <dbReference type="Proteomes" id="UP000265631"/>
    </source>
</evidence>
<accession>A0A395N5R6</accession>
<evidence type="ECO:0000256" key="1">
    <source>
        <dbReference type="SAM" id="MobiDB-lite"/>
    </source>
</evidence>
<dbReference type="AlphaFoldDB" id="A0A395N5R6"/>
<dbReference type="STRING" id="2594813.A0A395N5R6"/>
<sequence>MPSLLHEIDPDGDLIVVLKEANTQKVIPDVYLPPRYGSESPDFVLDDTPVNASYIPSGLPCKEKGDDSPDVIRFRVSSRQLMLNSEVFKKMLSGPWKESQPVDPQHLSLQEMHEGSYADSSSDSLSPDEDRPSNRPLSHDPCIREISATGWNAHALLTVFRIIHGQCSEVRTWVNFEFFAHVANIANYYRCAGALSLAAYLWLGSSNEFHDLRQSQRHDGWEMGGDIQFKYVATYSVVKGGHGLSYIETYDLAIGELLSTLETKRWNAIHTLTSALSDMKGKMKRYELCCMSRKYIAAVIGLLELNFEEHPELTVEYGNYDGLSLEGFIEKIQECGPGELQYDMHLCSPKSLVKDTIRKVEEEIKRGHWSLLPLVNRD</sequence>
<feature type="region of interest" description="Disordered" evidence="1">
    <location>
        <begin position="117"/>
        <end position="139"/>
    </location>
</feature>
<evidence type="ECO:0000313" key="2">
    <source>
        <dbReference type="EMBL" id="RFN55478.1"/>
    </source>
</evidence>
<keyword evidence="3" id="KW-1185">Reference proteome</keyword>